<name>A0A7J6X698_THATH</name>
<protein>
    <submittedName>
        <fullName evidence="6">Uncharacterized protein</fullName>
    </submittedName>
</protein>
<dbReference type="GO" id="GO:0016020">
    <property type="term" value="C:membrane"/>
    <property type="evidence" value="ECO:0007669"/>
    <property type="project" value="UniProtKB-SubCell"/>
</dbReference>
<dbReference type="GO" id="GO:0005737">
    <property type="term" value="C:cytoplasm"/>
    <property type="evidence" value="ECO:0007669"/>
    <property type="project" value="UniProtKB-ARBA"/>
</dbReference>
<keyword evidence="7" id="KW-1185">Reference proteome</keyword>
<dbReference type="Pfam" id="PF05078">
    <property type="entry name" value="DUF679"/>
    <property type="match status" value="1"/>
</dbReference>
<evidence type="ECO:0000256" key="3">
    <source>
        <dbReference type="ARBA" id="ARBA00022692"/>
    </source>
</evidence>
<dbReference type="EMBL" id="JABWDY010004270">
    <property type="protein sequence ID" value="KAF5205296.1"/>
    <property type="molecule type" value="Genomic_DNA"/>
</dbReference>
<gene>
    <name evidence="6" type="ORF">FRX31_005117</name>
</gene>
<dbReference type="AlphaFoldDB" id="A0A7J6X698"/>
<dbReference type="Proteomes" id="UP000554482">
    <property type="component" value="Unassembled WGS sequence"/>
</dbReference>
<accession>A0A7J6X698</accession>
<keyword evidence="3" id="KW-0812">Transmembrane</keyword>
<reference evidence="6 7" key="1">
    <citation type="submission" date="2020-06" db="EMBL/GenBank/DDBJ databases">
        <title>Transcriptomic and genomic resources for Thalictrum thalictroides and T. hernandezii: Facilitating candidate gene discovery in an emerging model plant lineage.</title>
        <authorList>
            <person name="Arias T."/>
            <person name="Riano-Pachon D.M."/>
            <person name="Di Stilio V.S."/>
        </authorList>
    </citation>
    <scope>NUCLEOTIDE SEQUENCE [LARGE SCALE GENOMIC DNA]</scope>
    <source>
        <strain evidence="7">cv. WT478/WT964</strain>
        <tissue evidence="6">Leaves</tissue>
    </source>
</reference>
<feature type="non-terminal residue" evidence="6">
    <location>
        <position position="1"/>
    </location>
</feature>
<keyword evidence="5" id="KW-0472">Membrane</keyword>
<sequence>MAITGNGVSDTEYYYGISFTSTTGHQPNLNKHCQLSQPTPNSFKSPDGKVYYGLATFKGMWLFSYPMTESSLPDLGKYRLRIID</sequence>
<evidence type="ECO:0000256" key="2">
    <source>
        <dbReference type="ARBA" id="ARBA00008707"/>
    </source>
</evidence>
<proteinExistence type="inferred from homology"/>
<comment type="similarity">
    <text evidence="2">Belongs to the plant DMP1 protein family.</text>
</comment>
<comment type="caution">
    <text evidence="6">The sequence shown here is derived from an EMBL/GenBank/DDBJ whole genome shotgun (WGS) entry which is preliminary data.</text>
</comment>
<evidence type="ECO:0000313" key="7">
    <source>
        <dbReference type="Proteomes" id="UP000554482"/>
    </source>
</evidence>
<keyword evidence="4" id="KW-1133">Transmembrane helix</keyword>
<organism evidence="6 7">
    <name type="scientific">Thalictrum thalictroides</name>
    <name type="common">Rue-anemone</name>
    <name type="synonym">Anemone thalictroides</name>
    <dbReference type="NCBI Taxonomy" id="46969"/>
    <lineage>
        <taxon>Eukaryota</taxon>
        <taxon>Viridiplantae</taxon>
        <taxon>Streptophyta</taxon>
        <taxon>Embryophyta</taxon>
        <taxon>Tracheophyta</taxon>
        <taxon>Spermatophyta</taxon>
        <taxon>Magnoliopsida</taxon>
        <taxon>Ranunculales</taxon>
        <taxon>Ranunculaceae</taxon>
        <taxon>Thalictroideae</taxon>
        <taxon>Thalictrum</taxon>
    </lineage>
</organism>
<evidence type="ECO:0000256" key="4">
    <source>
        <dbReference type="ARBA" id="ARBA00022989"/>
    </source>
</evidence>
<comment type="subcellular location">
    <subcellularLocation>
        <location evidence="1">Membrane</location>
        <topology evidence="1">Multi-pass membrane protein</topology>
    </subcellularLocation>
</comment>
<dbReference type="InterPro" id="IPR007770">
    <property type="entry name" value="DMP"/>
</dbReference>
<evidence type="ECO:0000256" key="5">
    <source>
        <dbReference type="ARBA" id="ARBA00023136"/>
    </source>
</evidence>
<evidence type="ECO:0000313" key="6">
    <source>
        <dbReference type="EMBL" id="KAF5205296.1"/>
    </source>
</evidence>
<evidence type="ECO:0000256" key="1">
    <source>
        <dbReference type="ARBA" id="ARBA00004141"/>
    </source>
</evidence>